<sequence>MLILRIANSVGHQTDQNHKRENQIDAIQVFLTKINLNKHSTGLVNVQIRATDEISTS</sequence>
<dbReference type="AlphaFoldDB" id="A0A2P2PIJ5"/>
<organism evidence="1">
    <name type="scientific">Rhizophora mucronata</name>
    <name type="common">Asiatic mangrove</name>
    <dbReference type="NCBI Taxonomy" id="61149"/>
    <lineage>
        <taxon>Eukaryota</taxon>
        <taxon>Viridiplantae</taxon>
        <taxon>Streptophyta</taxon>
        <taxon>Embryophyta</taxon>
        <taxon>Tracheophyta</taxon>
        <taxon>Spermatophyta</taxon>
        <taxon>Magnoliopsida</taxon>
        <taxon>eudicotyledons</taxon>
        <taxon>Gunneridae</taxon>
        <taxon>Pentapetalae</taxon>
        <taxon>rosids</taxon>
        <taxon>fabids</taxon>
        <taxon>Malpighiales</taxon>
        <taxon>Rhizophoraceae</taxon>
        <taxon>Rhizophora</taxon>
    </lineage>
</organism>
<proteinExistence type="predicted"/>
<dbReference type="EMBL" id="GGEC01074052">
    <property type="protein sequence ID" value="MBX54536.1"/>
    <property type="molecule type" value="Transcribed_RNA"/>
</dbReference>
<accession>A0A2P2PIJ5</accession>
<reference evidence="1" key="1">
    <citation type="submission" date="2018-02" db="EMBL/GenBank/DDBJ databases">
        <title>Rhizophora mucronata_Transcriptome.</title>
        <authorList>
            <person name="Meera S.P."/>
            <person name="Sreeshan A."/>
            <person name="Augustine A."/>
        </authorList>
    </citation>
    <scope>NUCLEOTIDE SEQUENCE</scope>
    <source>
        <tissue evidence="1">Leaf</tissue>
    </source>
</reference>
<name>A0A2P2PIJ5_RHIMU</name>
<evidence type="ECO:0000313" key="1">
    <source>
        <dbReference type="EMBL" id="MBX54536.1"/>
    </source>
</evidence>
<protein>
    <submittedName>
        <fullName evidence="1">Uncharacterized protein</fullName>
    </submittedName>
</protein>